<evidence type="ECO:0000256" key="4">
    <source>
        <dbReference type="ARBA" id="ARBA00022777"/>
    </source>
</evidence>
<evidence type="ECO:0000256" key="3">
    <source>
        <dbReference type="ARBA" id="ARBA00022679"/>
    </source>
</evidence>
<keyword evidence="5" id="KW-0902">Two-component regulatory system</keyword>
<gene>
    <name evidence="9" type="ORF">D0X99_02230</name>
</gene>
<feature type="domain" description="Histidine kinase" evidence="8">
    <location>
        <begin position="69"/>
        <end position="251"/>
    </location>
</feature>
<evidence type="ECO:0000256" key="6">
    <source>
        <dbReference type="SAM" id="Coils"/>
    </source>
</evidence>
<dbReference type="PRINTS" id="PR00344">
    <property type="entry name" value="BCTRLSENSOR"/>
</dbReference>
<comment type="catalytic activity">
    <reaction evidence="1">
        <text>ATP + protein L-histidine = ADP + protein N-phospho-L-histidine.</text>
        <dbReference type="EC" id="2.7.13.3"/>
    </reaction>
</comment>
<dbReference type="PANTHER" id="PTHR24421">
    <property type="entry name" value="NITRATE/NITRITE SENSOR PROTEIN NARX-RELATED"/>
    <property type="match status" value="1"/>
</dbReference>
<dbReference type="PROSITE" id="PS50109">
    <property type="entry name" value="HIS_KIN"/>
    <property type="match status" value="1"/>
</dbReference>
<keyword evidence="3" id="KW-0808">Transferase</keyword>
<keyword evidence="4 9" id="KW-0418">Kinase</keyword>
<evidence type="ECO:0000259" key="8">
    <source>
        <dbReference type="PROSITE" id="PS50109"/>
    </source>
</evidence>
<protein>
    <recommendedName>
        <fullName evidence="2">histidine kinase</fullName>
        <ecNumber evidence="2">2.7.13.3</ecNumber>
    </recommendedName>
</protein>
<dbReference type="Pfam" id="PF02518">
    <property type="entry name" value="HATPase_c"/>
    <property type="match status" value="1"/>
</dbReference>
<evidence type="ECO:0000313" key="10">
    <source>
        <dbReference type="Proteomes" id="UP000283522"/>
    </source>
</evidence>
<evidence type="ECO:0000256" key="2">
    <source>
        <dbReference type="ARBA" id="ARBA00012438"/>
    </source>
</evidence>
<dbReference type="InterPro" id="IPR005467">
    <property type="entry name" value="His_kinase_dom"/>
</dbReference>
<dbReference type="GO" id="GO:0004673">
    <property type="term" value="F:protein histidine kinase activity"/>
    <property type="evidence" value="ECO:0007669"/>
    <property type="project" value="UniProtKB-EC"/>
</dbReference>
<sequence length="251" mass="28400">MLEQDNELAFLIVSGTFLTALMGTFIVAMVVLHRQRQVQNRQKIDQLKVEYEKTLLNIENEIQQETLTQVGRELHDNIGQLLSLAKLNLNSSKPEKQAEGKDYINQIIKEVRALSKTLNLDWVESITMDEFISHQLERIQSTGFCKTSLDSDHSFNQLPKDQKLILIRVIQECLNNAIKHAQPDTISIRIYQKGSKRSIEIKDDGKGFDSSIKTNGSGLYNLSKRMETVGGKFNLTSVVGKGTLITLELPL</sequence>
<dbReference type="SUPFAM" id="SSF55874">
    <property type="entry name" value="ATPase domain of HSP90 chaperone/DNA topoisomerase II/histidine kinase"/>
    <property type="match status" value="1"/>
</dbReference>
<dbReference type="InterPro" id="IPR004358">
    <property type="entry name" value="Sig_transdc_His_kin-like_C"/>
</dbReference>
<dbReference type="EMBL" id="QXML01000001">
    <property type="protein sequence ID" value="RIW18524.1"/>
    <property type="molecule type" value="Genomic_DNA"/>
</dbReference>
<dbReference type="RefSeq" id="WP_119476002.1">
    <property type="nucleotide sequence ID" value="NZ_QXML01000001.1"/>
</dbReference>
<dbReference type="SMART" id="SM00387">
    <property type="entry name" value="HATPase_c"/>
    <property type="match status" value="1"/>
</dbReference>
<keyword evidence="10" id="KW-1185">Reference proteome</keyword>
<reference evidence="9 10" key="1">
    <citation type="submission" date="2018-09" db="EMBL/GenBank/DDBJ databases">
        <authorList>
            <person name="Wang X."/>
            <person name="Du Z."/>
        </authorList>
    </citation>
    <scope>NUCLEOTIDE SEQUENCE [LARGE SCALE GENOMIC DNA]</scope>
    <source>
        <strain evidence="9 10">N3</strain>
    </source>
</reference>
<comment type="caution">
    <text evidence="9">The sequence shown here is derived from an EMBL/GenBank/DDBJ whole genome shotgun (WGS) entry which is preliminary data.</text>
</comment>
<proteinExistence type="predicted"/>
<feature type="coiled-coil region" evidence="6">
    <location>
        <begin position="41"/>
        <end position="68"/>
    </location>
</feature>
<dbReference type="InterPro" id="IPR036890">
    <property type="entry name" value="HATPase_C_sf"/>
</dbReference>
<evidence type="ECO:0000256" key="1">
    <source>
        <dbReference type="ARBA" id="ARBA00000085"/>
    </source>
</evidence>
<keyword evidence="7" id="KW-0812">Transmembrane</keyword>
<evidence type="ECO:0000256" key="5">
    <source>
        <dbReference type="ARBA" id="ARBA00023012"/>
    </source>
</evidence>
<feature type="transmembrane region" description="Helical" evidence="7">
    <location>
        <begin position="12"/>
        <end position="32"/>
    </location>
</feature>
<dbReference type="CDD" id="cd16917">
    <property type="entry name" value="HATPase_UhpB-NarQ-NarX-like"/>
    <property type="match status" value="1"/>
</dbReference>
<keyword evidence="7" id="KW-1133">Transmembrane helix</keyword>
<accession>A0A418PWG4</accession>
<keyword evidence="6" id="KW-0175">Coiled coil</keyword>
<dbReference type="OrthoDB" id="9760839at2"/>
<name>A0A418PWG4_9BACT</name>
<dbReference type="PANTHER" id="PTHR24421:SF10">
    <property type="entry name" value="NITRATE_NITRITE SENSOR PROTEIN NARQ"/>
    <property type="match status" value="1"/>
</dbReference>
<dbReference type="Gene3D" id="3.30.565.10">
    <property type="entry name" value="Histidine kinase-like ATPase, C-terminal domain"/>
    <property type="match status" value="1"/>
</dbReference>
<dbReference type="AlphaFoldDB" id="A0A418PWG4"/>
<dbReference type="Proteomes" id="UP000283522">
    <property type="component" value="Unassembled WGS sequence"/>
</dbReference>
<dbReference type="InterPro" id="IPR050482">
    <property type="entry name" value="Sensor_HK_TwoCompSys"/>
</dbReference>
<evidence type="ECO:0000313" key="9">
    <source>
        <dbReference type="EMBL" id="RIW18524.1"/>
    </source>
</evidence>
<dbReference type="EC" id="2.7.13.3" evidence="2"/>
<keyword evidence="7" id="KW-0472">Membrane</keyword>
<dbReference type="GO" id="GO:0000160">
    <property type="term" value="P:phosphorelay signal transduction system"/>
    <property type="evidence" value="ECO:0007669"/>
    <property type="project" value="UniProtKB-KW"/>
</dbReference>
<organism evidence="9 10">
    <name type="scientific">Algoriphagus lacus</name>
    <dbReference type="NCBI Taxonomy" id="2056311"/>
    <lineage>
        <taxon>Bacteria</taxon>
        <taxon>Pseudomonadati</taxon>
        <taxon>Bacteroidota</taxon>
        <taxon>Cytophagia</taxon>
        <taxon>Cytophagales</taxon>
        <taxon>Cyclobacteriaceae</taxon>
        <taxon>Algoriphagus</taxon>
    </lineage>
</organism>
<evidence type="ECO:0000256" key="7">
    <source>
        <dbReference type="SAM" id="Phobius"/>
    </source>
</evidence>
<dbReference type="InterPro" id="IPR003594">
    <property type="entry name" value="HATPase_dom"/>
</dbReference>